<dbReference type="AlphaFoldDB" id="A3ZVK8"/>
<accession>A3ZVK8</accession>
<dbReference type="STRING" id="314230.DSM3645_02723"/>
<dbReference type="Proteomes" id="UP000004358">
    <property type="component" value="Unassembled WGS sequence"/>
</dbReference>
<dbReference type="Gene3D" id="3.40.50.150">
    <property type="entry name" value="Vaccinia Virus protein VP39"/>
    <property type="match status" value="1"/>
</dbReference>
<evidence type="ECO:0008006" key="3">
    <source>
        <dbReference type="Google" id="ProtNLM"/>
    </source>
</evidence>
<proteinExistence type="predicted"/>
<evidence type="ECO:0000313" key="1">
    <source>
        <dbReference type="EMBL" id="EAQ79354.1"/>
    </source>
</evidence>
<dbReference type="SUPFAM" id="SSF53335">
    <property type="entry name" value="S-adenosyl-L-methionine-dependent methyltransferases"/>
    <property type="match status" value="1"/>
</dbReference>
<dbReference type="EMBL" id="AANZ01000014">
    <property type="protein sequence ID" value="EAQ79354.1"/>
    <property type="molecule type" value="Genomic_DNA"/>
</dbReference>
<protein>
    <recommendedName>
        <fullName evidence="3">DNA methylase N-4/N-6 domain-containing protein</fullName>
    </recommendedName>
</protein>
<reference evidence="1 2" key="1">
    <citation type="submission" date="2006-02" db="EMBL/GenBank/DDBJ databases">
        <authorList>
            <person name="Amann R."/>
            <person name="Ferriera S."/>
            <person name="Johnson J."/>
            <person name="Kravitz S."/>
            <person name="Halpern A."/>
            <person name="Remington K."/>
            <person name="Beeson K."/>
            <person name="Tran B."/>
            <person name="Rogers Y.-H."/>
            <person name="Friedman R."/>
            <person name="Venter J.C."/>
        </authorList>
    </citation>
    <scope>NUCLEOTIDE SEQUENCE [LARGE SCALE GENOMIC DNA]</scope>
    <source>
        <strain evidence="1 2">DSM 3645</strain>
    </source>
</reference>
<evidence type="ECO:0000313" key="2">
    <source>
        <dbReference type="Proteomes" id="UP000004358"/>
    </source>
</evidence>
<dbReference type="HOGENOM" id="CLU_1821665_0_0_0"/>
<sequence length="141" mass="16113">MDVRKGQDAADRASYADCEPVEFVWMHPPYWRMVRYNADSRCLSNAPSLDAFLDQMELVLRNCQSVLKPRGKIAVLIGGYSDRGRYQPLPHLLVARAIQVGLWPACTEIIRFQHGNTSSRKTYRSSFIPGLHDVCLVFERV</sequence>
<dbReference type="InterPro" id="IPR029063">
    <property type="entry name" value="SAM-dependent_MTases_sf"/>
</dbReference>
<organism evidence="1 2">
    <name type="scientific">Blastopirellula marina DSM 3645</name>
    <dbReference type="NCBI Taxonomy" id="314230"/>
    <lineage>
        <taxon>Bacteria</taxon>
        <taxon>Pseudomonadati</taxon>
        <taxon>Planctomycetota</taxon>
        <taxon>Planctomycetia</taxon>
        <taxon>Pirellulales</taxon>
        <taxon>Pirellulaceae</taxon>
        <taxon>Blastopirellula</taxon>
    </lineage>
</organism>
<gene>
    <name evidence="1" type="ORF">DSM3645_02723</name>
</gene>
<name>A3ZVK8_9BACT</name>
<comment type="caution">
    <text evidence="1">The sequence shown here is derived from an EMBL/GenBank/DDBJ whole genome shotgun (WGS) entry which is preliminary data.</text>
</comment>
<dbReference type="eggNOG" id="COG0863">
    <property type="taxonomic scope" value="Bacteria"/>
</dbReference>